<dbReference type="Gene3D" id="1.10.357.10">
    <property type="entry name" value="Tetracycline Repressor, domain 2"/>
    <property type="match status" value="1"/>
</dbReference>
<evidence type="ECO:0000259" key="3">
    <source>
        <dbReference type="PROSITE" id="PS50977"/>
    </source>
</evidence>
<evidence type="ECO:0000313" key="5">
    <source>
        <dbReference type="Proteomes" id="UP000024942"/>
    </source>
</evidence>
<evidence type="ECO:0000256" key="2">
    <source>
        <dbReference type="PROSITE-ProRule" id="PRU00335"/>
    </source>
</evidence>
<feature type="domain" description="HTH tetR-type" evidence="3">
    <location>
        <begin position="13"/>
        <end position="73"/>
    </location>
</feature>
<feature type="DNA-binding region" description="H-T-H motif" evidence="2">
    <location>
        <begin position="36"/>
        <end position="55"/>
    </location>
</feature>
<dbReference type="AlphaFoldDB" id="A0A059G5J2"/>
<dbReference type="PROSITE" id="PS50977">
    <property type="entry name" value="HTH_TETR_2"/>
    <property type="match status" value="1"/>
</dbReference>
<name>A0A059G5J2_9PROT</name>
<dbReference type="RefSeq" id="WP_035539570.1">
    <property type="nucleotide sequence ID" value="NZ_ARYL01000022.1"/>
</dbReference>
<keyword evidence="5" id="KW-1185">Reference proteome</keyword>
<dbReference type="PANTHER" id="PTHR30055">
    <property type="entry name" value="HTH-TYPE TRANSCRIPTIONAL REGULATOR RUTR"/>
    <property type="match status" value="1"/>
</dbReference>
<dbReference type="OrthoDB" id="9779746at2"/>
<proteinExistence type="predicted"/>
<dbReference type="SUPFAM" id="SSF48498">
    <property type="entry name" value="Tetracyclin repressor-like, C-terminal domain"/>
    <property type="match status" value="1"/>
</dbReference>
<dbReference type="InterPro" id="IPR050109">
    <property type="entry name" value="HTH-type_TetR-like_transc_reg"/>
</dbReference>
<organism evidence="4 5">
    <name type="scientific">Hyphomonas oceanitis SCH89</name>
    <dbReference type="NCBI Taxonomy" id="1280953"/>
    <lineage>
        <taxon>Bacteria</taxon>
        <taxon>Pseudomonadati</taxon>
        <taxon>Pseudomonadota</taxon>
        <taxon>Alphaproteobacteria</taxon>
        <taxon>Hyphomonadales</taxon>
        <taxon>Hyphomonadaceae</taxon>
        <taxon>Hyphomonas</taxon>
    </lineage>
</organism>
<protein>
    <submittedName>
        <fullName evidence="4">TetR family transcriptional regulator</fullName>
    </submittedName>
</protein>
<evidence type="ECO:0000313" key="4">
    <source>
        <dbReference type="EMBL" id="KDA01738.1"/>
    </source>
</evidence>
<dbReference type="PATRIC" id="fig|1280953.3.peg.2795"/>
<dbReference type="eggNOG" id="COG1309">
    <property type="taxonomic scope" value="Bacteria"/>
</dbReference>
<dbReference type="Proteomes" id="UP000024942">
    <property type="component" value="Unassembled WGS sequence"/>
</dbReference>
<dbReference type="InterPro" id="IPR009057">
    <property type="entry name" value="Homeodomain-like_sf"/>
</dbReference>
<dbReference type="InterPro" id="IPR036271">
    <property type="entry name" value="Tet_transcr_reg_TetR-rel_C_sf"/>
</dbReference>
<dbReference type="InterPro" id="IPR041678">
    <property type="entry name" value="TetR_C_16"/>
</dbReference>
<reference evidence="4 5" key="1">
    <citation type="journal article" date="2014" name="Antonie Van Leeuwenhoek">
        <title>Hyphomonas beringensis sp. nov. and Hyphomonas chukchiensis sp. nov., isolated from surface seawater of the Bering Sea and Chukchi Sea.</title>
        <authorList>
            <person name="Li C."/>
            <person name="Lai Q."/>
            <person name="Li G."/>
            <person name="Dong C."/>
            <person name="Wang J."/>
            <person name="Liao Y."/>
            <person name="Shao Z."/>
        </authorList>
    </citation>
    <scope>NUCLEOTIDE SEQUENCE [LARGE SCALE GENOMIC DNA]</scope>
    <source>
        <strain evidence="4 5">SCH89</strain>
    </source>
</reference>
<keyword evidence="1 2" id="KW-0238">DNA-binding</keyword>
<evidence type="ECO:0000256" key="1">
    <source>
        <dbReference type="ARBA" id="ARBA00023125"/>
    </source>
</evidence>
<sequence>MNEVQDIRKRDAARTREAILVAAQQVFSTRPYGEASLKEITAQAGANPALVSRYFGSKEKLFEEALSEVLDSGLLTGVPRKDFGDAVARLFTSDPEGRINPLPMLVFAAADKGTQAIAVRLLRESTLKPLEAWIGGHDAEARAAQIMAIATGFFTYRLVLPLAPFEGQVSPGVRTWLARSLQMIIDAD</sequence>
<dbReference type="PANTHER" id="PTHR30055:SF235">
    <property type="entry name" value="TRANSCRIPTIONAL REGULATORY PROTEIN"/>
    <property type="match status" value="1"/>
</dbReference>
<dbReference type="SUPFAM" id="SSF46689">
    <property type="entry name" value="Homeodomain-like"/>
    <property type="match status" value="1"/>
</dbReference>
<gene>
    <name evidence="4" type="ORF">HOC_13908</name>
</gene>
<accession>A0A059G5J2</accession>
<dbReference type="GO" id="GO:0000976">
    <property type="term" value="F:transcription cis-regulatory region binding"/>
    <property type="evidence" value="ECO:0007669"/>
    <property type="project" value="TreeGrafter"/>
</dbReference>
<dbReference type="EMBL" id="ARYL01000022">
    <property type="protein sequence ID" value="KDA01738.1"/>
    <property type="molecule type" value="Genomic_DNA"/>
</dbReference>
<dbReference type="STRING" id="1280953.HOC_13908"/>
<dbReference type="InterPro" id="IPR001647">
    <property type="entry name" value="HTH_TetR"/>
</dbReference>
<comment type="caution">
    <text evidence="4">The sequence shown here is derived from an EMBL/GenBank/DDBJ whole genome shotgun (WGS) entry which is preliminary data.</text>
</comment>
<dbReference type="Pfam" id="PF17920">
    <property type="entry name" value="TetR_C_16"/>
    <property type="match status" value="1"/>
</dbReference>
<dbReference type="Pfam" id="PF00440">
    <property type="entry name" value="TetR_N"/>
    <property type="match status" value="1"/>
</dbReference>
<dbReference type="GO" id="GO:0003700">
    <property type="term" value="F:DNA-binding transcription factor activity"/>
    <property type="evidence" value="ECO:0007669"/>
    <property type="project" value="TreeGrafter"/>
</dbReference>